<evidence type="ECO:0000313" key="2">
    <source>
        <dbReference type="Proteomes" id="UP001497512"/>
    </source>
</evidence>
<dbReference type="EMBL" id="OZ019896">
    <property type="protein sequence ID" value="CAK9222972.1"/>
    <property type="molecule type" value="Genomic_DNA"/>
</dbReference>
<accession>A0ABP0UJC7</accession>
<name>A0ABP0UJC7_9BRYO</name>
<sequence length="128" mass="12706">MFSPIGNSGTSGKAGYGPGARGDDGGCYNAGGGGVYGAYSEAAAYGGMGGRRGYVSYGGSYRSGGGGYAVRAGGYGGVGYSSGYGELACMVEEAMVVVLLQVLAFTEVVAWVVVDIEAMAHLEDVAVV</sequence>
<evidence type="ECO:0008006" key="3">
    <source>
        <dbReference type="Google" id="ProtNLM"/>
    </source>
</evidence>
<proteinExistence type="predicted"/>
<keyword evidence="2" id="KW-1185">Reference proteome</keyword>
<evidence type="ECO:0000313" key="1">
    <source>
        <dbReference type="EMBL" id="CAK9222972.1"/>
    </source>
</evidence>
<reference evidence="1" key="1">
    <citation type="submission" date="2024-02" db="EMBL/GenBank/DDBJ databases">
        <authorList>
            <consortium name="ELIXIR-Norway"/>
            <consortium name="Elixir Norway"/>
        </authorList>
    </citation>
    <scope>NUCLEOTIDE SEQUENCE</scope>
</reference>
<protein>
    <recommendedName>
        <fullName evidence="3">Glycine-rich protein</fullName>
    </recommendedName>
</protein>
<organism evidence="1 2">
    <name type="scientific">Sphagnum troendelagicum</name>
    <dbReference type="NCBI Taxonomy" id="128251"/>
    <lineage>
        <taxon>Eukaryota</taxon>
        <taxon>Viridiplantae</taxon>
        <taxon>Streptophyta</taxon>
        <taxon>Embryophyta</taxon>
        <taxon>Bryophyta</taxon>
        <taxon>Sphagnophytina</taxon>
        <taxon>Sphagnopsida</taxon>
        <taxon>Sphagnales</taxon>
        <taxon>Sphagnaceae</taxon>
        <taxon>Sphagnum</taxon>
    </lineage>
</organism>
<dbReference type="Proteomes" id="UP001497512">
    <property type="component" value="Chromosome 4"/>
</dbReference>
<gene>
    <name evidence="1" type="ORF">CSSPTR1EN2_LOCUS16591</name>
</gene>